<feature type="domain" description="Gfo/Idh/MocA-like oxidoreductase N-terminal" evidence="1">
    <location>
        <begin position="3"/>
        <end position="120"/>
    </location>
</feature>
<proteinExistence type="predicted"/>
<dbReference type="Proteomes" id="UP000469325">
    <property type="component" value="Unassembled WGS sequence"/>
</dbReference>
<dbReference type="PANTHER" id="PTHR43377:SF1">
    <property type="entry name" value="BILIVERDIN REDUCTASE A"/>
    <property type="match status" value="1"/>
</dbReference>
<evidence type="ECO:0000313" key="3">
    <source>
        <dbReference type="EMBL" id="MST72908.1"/>
    </source>
</evidence>
<protein>
    <submittedName>
        <fullName evidence="3">Gfo/Idh/MocA family oxidoreductase</fullName>
    </submittedName>
</protein>
<accession>A0A6N7XNT2</accession>
<dbReference type="Pfam" id="PF01408">
    <property type="entry name" value="GFO_IDH_MocA"/>
    <property type="match status" value="1"/>
</dbReference>
<dbReference type="SUPFAM" id="SSF55347">
    <property type="entry name" value="Glyceraldehyde-3-phosphate dehydrogenase-like, C-terminal domain"/>
    <property type="match status" value="1"/>
</dbReference>
<gene>
    <name evidence="3" type="ORF">FYJ68_07285</name>
</gene>
<dbReference type="InterPro" id="IPR055170">
    <property type="entry name" value="GFO_IDH_MocA-like_dom"/>
</dbReference>
<dbReference type="EMBL" id="VUNC01000005">
    <property type="protein sequence ID" value="MST72908.1"/>
    <property type="molecule type" value="Genomic_DNA"/>
</dbReference>
<dbReference type="Gene3D" id="3.30.360.10">
    <property type="entry name" value="Dihydrodipicolinate Reductase, domain 2"/>
    <property type="match status" value="1"/>
</dbReference>
<evidence type="ECO:0000313" key="4">
    <source>
        <dbReference type="Proteomes" id="UP000469325"/>
    </source>
</evidence>
<keyword evidence="4" id="KW-1185">Reference proteome</keyword>
<reference evidence="3 4" key="1">
    <citation type="submission" date="2019-08" db="EMBL/GenBank/DDBJ databases">
        <title>In-depth cultivation of the pig gut microbiome towards novel bacterial diversity and tailored functional studies.</title>
        <authorList>
            <person name="Wylensek D."/>
            <person name="Hitch T.C.A."/>
            <person name="Clavel T."/>
        </authorList>
    </citation>
    <scope>NUCLEOTIDE SEQUENCE [LARGE SCALE GENOMIC DNA]</scope>
    <source>
        <strain evidence="3 4">CA-Schmier-601-WT-1</strain>
    </source>
</reference>
<dbReference type="RefSeq" id="WP_154435510.1">
    <property type="nucleotide sequence ID" value="NZ_VUNC01000005.1"/>
</dbReference>
<dbReference type="AlphaFoldDB" id="A0A6N7XNT2"/>
<feature type="domain" description="GFO/IDH/MocA-like oxidoreductase" evidence="2">
    <location>
        <begin position="129"/>
        <end position="262"/>
    </location>
</feature>
<comment type="caution">
    <text evidence="3">The sequence shown here is derived from an EMBL/GenBank/DDBJ whole genome shotgun (WGS) entry which is preliminary data.</text>
</comment>
<dbReference type="Gene3D" id="3.40.50.720">
    <property type="entry name" value="NAD(P)-binding Rossmann-like Domain"/>
    <property type="match status" value="1"/>
</dbReference>
<evidence type="ECO:0000259" key="1">
    <source>
        <dbReference type="Pfam" id="PF01408"/>
    </source>
</evidence>
<sequence length="346" mass="37152">MVGVGIVGCGKIAQVRHLPEYEGNPDARIVGLYDNNAQRAAELAERYGCVAFDNLDDLLASPDIDAVSVCTSNATHADVSVRALQAGKHVLCEKPMAVSLEECVRMVDAANASGKKLMVDQNQRFARAHQRAKELLDAGKIGRVLTFKTTFGHGGPETWSVDPGTGSWFFDPKRAAMGAMADLGVHKTDLIQWLLGQEVVSTTAKVTTLDKRDPQGNLVGVDDNAVCIYTLADGTVGTMTASWTYYGGEDNSTVLYGTDGVMRIYSDPAHSIVVDLRNGERECYDVEAIQTNDNQTKSGVIDAFVDCIERDVEPPVPGASVLSAMRAVFASIESSKTGKTVSTLEE</sequence>
<dbReference type="InterPro" id="IPR036291">
    <property type="entry name" value="NAD(P)-bd_dom_sf"/>
</dbReference>
<dbReference type="PANTHER" id="PTHR43377">
    <property type="entry name" value="BILIVERDIN REDUCTASE A"/>
    <property type="match status" value="1"/>
</dbReference>
<name>A0A6N7XNT2_9ACTN</name>
<organism evidence="3 4">
    <name type="scientific">Olsenella porci</name>
    <dbReference type="NCBI Taxonomy" id="2652279"/>
    <lineage>
        <taxon>Bacteria</taxon>
        <taxon>Bacillati</taxon>
        <taxon>Actinomycetota</taxon>
        <taxon>Coriobacteriia</taxon>
        <taxon>Coriobacteriales</taxon>
        <taxon>Atopobiaceae</taxon>
        <taxon>Olsenella</taxon>
    </lineage>
</organism>
<dbReference type="GO" id="GO:0000166">
    <property type="term" value="F:nucleotide binding"/>
    <property type="evidence" value="ECO:0007669"/>
    <property type="project" value="InterPro"/>
</dbReference>
<dbReference type="InterPro" id="IPR000683">
    <property type="entry name" value="Gfo/Idh/MocA-like_OxRdtase_N"/>
</dbReference>
<dbReference type="SUPFAM" id="SSF51735">
    <property type="entry name" value="NAD(P)-binding Rossmann-fold domains"/>
    <property type="match status" value="1"/>
</dbReference>
<dbReference type="Pfam" id="PF22725">
    <property type="entry name" value="GFO_IDH_MocA_C3"/>
    <property type="match status" value="1"/>
</dbReference>
<evidence type="ECO:0000259" key="2">
    <source>
        <dbReference type="Pfam" id="PF22725"/>
    </source>
</evidence>
<dbReference type="InterPro" id="IPR051450">
    <property type="entry name" value="Gfo/Idh/MocA_Oxidoreductases"/>
</dbReference>